<organism evidence="2 3">
    <name type="scientific">Forsythia ovata</name>
    <dbReference type="NCBI Taxonomy" id="205694"/>
    <lineage>
        <taxon>Eukaryota</taxon>
        <taxon>Viridiplantae</taxon>
        <taxon>Streptophyta</taxon>
        <taxon>Embryophyta</taxon>
        <taxon>Tracheophyta</taxon>
        <taxon>Spermatophyta</taxon>
        <taxon>Magnoliopsida</taxon>
        <taxon>eudicotyledons</taxon>
        <taxon>Gunneridae</taxon>
        <taxon>Pentapetalae</taxon>
        <taxon>asterids</taxon>
        <taxon>lamiids</taxon>
        <taxon>Lamiales</taxon>
        <taxon>Oleaceae</taxon>
        <taxon>Forsythieae</taxon>
        <taxon>Forsythia</taxon>
    </lineage>
</organism>
<dbReference type="Proteomes" id="UP001604277">
    <property type="component" value="Unassembled WGS sequence"/>
</dbReference>
<dbReference type="Pfam" id="PF08646">
    <property type="entry name" value="Rep_fac-A_C"/>
    <property type="match status" value="1"/>
</dbReference>
<protein>
    <submittedName>
        <fullName evidence="2">Nucleic acid-binding</fullName>
    </submittedName>
</protein>
<dbReference type="InterPro" id="IPR013955">
    <property type="entry name" value="Rep_factor-A_C"/>
</dbReference>
<dbReference type="AlphaFoldDB" id="A0ABD1VML4"/>
<sequence>MGEVSMVDLKDIINENIDKLFCIFKVTIVKVINKDKPWYDNCKTCNGRVYSRMDDDTTLCDKCKNKKASRVIKLILKPVVLDRIDESQVVLDRIDESHVTLFDASNYLIGYTLSEYA</sequence>
<gene>
    <name evidence="2" type="ORF">Fot_19968</name>
</gene>
<feature type="domain" description="Replication factor A C-terminal" evidence="1">
    <location>
        <begin position="27"/>
        <end position="88"/>
    </location>
</feature>
<evidence type="ECO:0000259" key="1">
    <source>
        <dbReference type="Pfam" id="PF08646"/>
    </source>
</evidence>
<dbReference type="Gene3D" id="2.40.50.140">
    <property type="entry name" value="Nucleic acid-binding proteins"/>
    <property type="match status" value="1"/>
</dbReference>
<accession>A0ABD1VML4</accession>
<name>A0ABD1VML4_9LAMI</name>
<evidence type="ECO:0000313" key="2">
    <source>
        <dbReference type="EMBL" id="KAL2538577.1"/>
    </source>
</evidence>
<evidence type="ECO:0000313" key="3">
    <source>
        <dbReference type="Proteomes" id="UP001604277"/>
    </source>
</evidence>
<comment type="caution">
    <text evidence="2">The sequence shown here is derived from an EMBL/GenBank/DDBJ whole genome shotgun (WGS) entry which is preliminary data.</text>
</comment>
<keyword evidence="3" id="KW-1185">Reference proteome</keyword>
<proteinExistence type="predicted"/>
<dbReference type="SUPFAM" id="SSF50249">
    <property type="entry name" value="Nucleic acid-binding proteins"/>
    <property type="match status" value="1"/>
</dbReference>
<reference evidence="3" key="1">
    <citation type="submission" date="2024-07" db="EMBL/GenBank/DDBJ databases">
        <title>Two chromosome-level genome assemblies of Korean endemic species Abeliophyllum distichum and Forsythia ovata (Oleaceae).</title>
        <authorList>
            <person name="Jang H."/>
        </authorList>
    </citation>
    <scope>NUCLEOTIDE SEQUENCE [LARGE SCALE GENOMIC DNA]</scope>
</reference>
<dbReference type="InterPro" id="IPR012340">
    <property type="entry name" value="NA-bd_OB-fold"/>
</dbReference>
<dbReference type="EMBL" id="JBFOLJ010000005">
    <property type="protein sequence ID" value="KAL2538577.1"/>
    <property type="molecule type" value="Genomic_DNA"/>
</dbReference>